<dbReference type="HAMAP" id="MF_02065">
    <property type="entry name" value="MltG"/>
    <property type="match status" value="1"/>
</dbReference>
<dbReference type="GO" id="GO:0009252">
    <property type="term" value="P:peptidoglycan biosynthetic process"/>
    <property type="evidence" value="ECO:0007669"/>
    <property type="project" value="UniProtKB-UniRule"/>
</dbReference>
<feature type="site" description="Important for catalytic activity" evidence="7">
    <location>
        <position position="290"/>
    </location>
</feature>
<comment type="catalytic activity">
    <reaction evidence="7">
        <text>a peptidoglycan chain = a peptidoglycan chain with N-acetyl-1,6-anhydromuramyl-[peptide] at the reducing end + a peptidoglycan chain with N-acetylglucosamine at the non-reducing end.</text>
        <dbReference type="EC" id="4.2.2.29"/>
    </reaction>
</comment>
<dbReference type="PANTHER" id="PTHR30518:SF2">
    <property type="entry name" value="ENDOLYTIC MUREIN TRANSGLYCOSYLASE"/>
    <property type="match status" value="1"/>
</dbReference>
<dbReference type="AlphaFoldDB" id="A0A1H9WY79"/>
<dbReference type="STRING" id="65499.SAMN04488000_125129"/>
<dbReference type="EMBL" id="FOFV01000025">
    <property type="protein sequence ID" value="SES38866.1"/>
    <property type="molecule type" value="Genomic_DNA"/>
</dbReference>
<feature type="region of interest" description="Disordered" evidence="8">
    <location>
        <begin position="1"/>
        <end position="32"/>
    </location>
</feature>
<dbReference type="Proteomes" id="UP000199503">
    <property type="component" value="Unassembled WGS sequence"/>
</dbReference>
<name>A0A1H9WY79_9PSEU</name>
<keyword evidence="10" id="KW-1185">Reference proteome</keyword>
<dbReference type="Gene3D" id="3.30.1490.480">
    <property type="entry name" value="Endolytic murein transglycosylase"/>
    <property type="match status" value="1"/>
</dbReference>
<evidence type="ECO:0000256" key="3">
    <source>
        <dbReference type="ARBA" id="ARBA00022989"/>
    </source>
</evidence>
<dbReference type="GO" id="GO:0071555">
    <property type="term" value="P:cell wall organization"/>
    <property type="evidence" value="ECO:0007669"/>
    <property type="project" value="UniProtKB-KW"/>
</dbReference>
<comment type="subcellular location">
    <subcellularLocation>
        <location evidence="7">Cell membrane</location>
        <topology evidence="7">Single-pass membrane protein</topology>
    </subcellularLocation>
</comment>
<feature type="compositionally biased region" description="Basic and acidic residues" evidence="8">
    <location>
        <begin position="15"/>
        <end position="31"/>
    </location>
</feature>
<comment type="function">
    <text evidence="7">Functions as a peptidoglycan terminase that cleaves nascent peptidoglycan strands endolytically to terminate their elongation.</text>
</comment>
<evidence type="ECO:0000313" key="10">
    <source>
        <dbReference type="Proteomes" id="UP000199503"/>
    </source>
</evidence>
<keyword evidence="2 7" id="KW-0812">Transmembrane</keyword>
<keyword evidence="5 7" id="KW-0456">Lyase</keyword>
<reference evidence="10" key="1">
    <citation type="submission" date="2016-10" db="EMBL/GenBank/DDBJ databases">
        <authorList>
            <person name="Varghese N."/>
            <person name="Submissions S."/>
        </authorList>
    </citation>
    <scope>NUCLEOTIDE SEQUENCE [LARGE SCALE GENOMIC DNA]</scope>
    <source>
        <strain evidence="10">DSM 44437</strain>
    </source>
</reference>
<dbReference type="GO" id="GO:0008932">
    <property type="term" value="F:lytic endotransglycosylase activity"/>
    <property type="evidence" value="ECO:0007669"/>
    <property type="project" value="UniProtKB-UniRule"/>
</dbReference>
<evidence type="ECO:0000256" key="4">
    <source>
        <dbReference type="ARBA" id="ARBA00023136"/>
    </source>
</evidence>
<keyword evidence="3 7" id="KW-1133">Transmembrane helix</keyword>
<gene>
    <name evidence="7" type="primary">mltG</name>
    <name evidence="9" type="ORF">SAMN04488000_125129</name>
</gene>
<evidence type="ECO:0000313" key="9">
    <source>
        <dbReference type="EMBL" id="SES38866.1"/>
    </source>
</evidence>
<evidence type="ECO:0000256" key="2">
    <source>
        <dbReference type="ARBA" id="ARBA00022692"/>
    </source>
</evidence>
<keyword evidence="4 7" id="KW-0472">Membrane</keyword>
<dbReference type="NCBIfam" id="TIGR00247">
    <property type="entry name" value="endolytic transglycosylase MltG"/>
    <property type="match status" value="1"/>
</dbReference>
<dbReference type="RefSeq" id="WP_245786657.1">
    <property type="nucleotide sequence ID" value="NZ_FOFV01000025.1"/>
</dbReference>
<evidence type="ECO:0000256" key="8">
    <source>
        <dbReference type="SAM" id="MobiDB-lite"/>
    </source>
</evidence>
<proteinExistence type="inferred from homology"/>
<evidence type="ECO:0000256" key="7">
    <source>
        <dbReference type="HAMAP-Rule" id="MF_02065"/>
    </source>
</evidence>
<evidence type="ECO:0000256" key="1">
    <source>
        <dbReference type="ARBA" id="ARBA00022475"/>
    </source>
</evidence>
<accession>A0A1H9WY79</accession>
<keyword evidence="1 7" id="KW-1003">Cell membrane</keyword>
<dbReference type="EC" id="4.2.2.29" evidence="7"/>
<dbReference type="InterPro" id="IPR003770">
    <property type="entry name" value="MLTG-like"/>
</dbReference>
<feature type="region of interest" description="Disordered" evidence="8">
    <location>
        <begin position="325"/>
        <end position="360"/>
    </location>
</feature>
<comment type="similarity">
    <text evidence="7">Belongs to the transglycosylase MltG family.</text>
</comment>
<evidence type="ECO:0000256" key="6">
    <source>
        <dbReference type="ARBA" id="ARBA00023316"/>
    </source>
</evidence>
<dbReference type="Pfam" id="PF02618">
    <property type="entry name" value="YceG"/>
    <property type="match status" value="1"/>
</dbReference>
<dbReference type="PANTHER" id="PTHR30518">
    <property type="entry name" value="ENDOLYTIC MUREIN TRANSGLYCOSYLASE"/>
    <property type="match status" value="1"/>
</dbReference>
<keyword evidence="6 7" id="KW-0961">Cell wall biogenesis/degradation</keyword>
<protein>
    <recommendedName>
        <fullName evidence="7">Endolytic murein transglycosylase</fullName>
        <ecNumber evidence="7">4.2.2.29</ecNumber>
    </recommendedName>
    <alternativeName>
        <fullName evidence="7">Peptidoglycan lytic transglycosylase</fullName>
    </alternativeName>
    <alternativeName>
        <fullName evidence="7">Peptidoglycan polymerization terminase</fullName>
    </alternativeName>
</protein>
<dbReference type="GO" id="GO:0005886">
    <property type="term" value="C:plasma membrane"/>
    <property type="evidence" value="ECO:0007669"/>
    <property type="project" value="UniProtKB-SubCell"/>
</dbReference>
<organism evidence="9 10">
    <name type="scientific">Lentzea albida</name>
    <dbReference type="NCBI Taxonomy" id="65499"/>
    <lineage>
        <taxon>Bacteria</taxon>
        <taxon>Bacillati</taxon>
        <taxon>Actinomycetota</taxon>
        <taxon>Actinomycetes</taxon>
        <taxon>Pseudonocardiales</taxon>
        <taxon>Pseudonocardiaceae</taxon>
        <taxon>Lentzea</taxon>
    </lineage>
</organism>
<evidence type="ECO:0000256" key="5">
    <source>
        <dbReference type="ARBA" id="ARBA00023239"/>
    </source>
</evidence>
<sequence>MSGDDLGLFTDPEVDERRPVRKRDRERDNARAKAKKRKKTVLWLVVALVLAVGLGGAYYGYKELRGIGSFEDYAGSGEADAIVEVQDGDVVSKIASTLYDNGVIASARAFTEASKTDARVTSIQPGFYLMKTKMSGQEAVARMIDPKTRVPAVQVVGGLKLTDIKVGDKTVKGIYSLLADASCTEKDGEKKCLTADEIKAAAEQTDPVALGVPEWALADVKAAQPQFRLEGLIMRGVYQVKPGVSAVELIRSVIVSSAQKLQGAGIPGGTVNTGFRPYQILVIASLIEKEAIEPDFSKVSQVIYNRLKLLPQTMPLQFDSTINYKNNQPHIRTSDEDRDADGPYNTYKNRGLTPTPIGSPSQQAIAAAMKPEGGDILYFVKCDKNGNSCFAKTFEEHDANDKKAQREGVY</sequence>
<feature type="transmembrane region" description="Helical" evidence="7">
    <location>
        <begin position="41"/>
        <end position="61"/>
    </location>
</feature>